<dbReference type="SUPFAM" id="SSF52833">
    <property type="entry name" value="Thioredoxin-like"/>
    <property type="match status" value="1"/>
</dbReference>
<feature type="region of interest" description="Disordered" evidence="3">
    <location>
        <begin position="205"/>
        <end position="232"/>
    </location>
</feature>
<dbReference type="EC" id="5.99.1.4" evidence="1"/>
<dbReference type="GO" id="GO:0018845">
    <property type="term" value="F:2-hydroxychromene-2-carboxylate isomerase activity"/>
    <property type="evidence" value="ECO:0007669"/>
    <property type="project" value="UniProtKB-UniRule"/>
</dbReference>
<comment type="catalytic activity">
    <reaction evidence="1">
        <text>2-hydroxychromene-2-carboxylate = (3E)-4-(2-hydroxyphenyl)-2-oxobut-3-enoate</text>
        <dbReference type="Rhea" id="RHEA:27401"/>
        <dbReference type="ChEBI" id="CHEBI:59350"/>
        <dbReference type="ChEBI" id="CHEBI:59353"/>
        <dbReference type="EC" id="5.99.1.4"/>
    </reaction>
</comment>
<dbReference type="GO" id="GO:0016491">
    <property type="term" value="F:oxidoreductase activity"/>
    <property type="evidence" value="ECO:0007669"/>
    <property type="project" value="InterPro"/>
</dbReference>
<dbReference type="Pfam" id="PF01323">
    <property type="entry name" value="DSBA"/>
    <property type="match status" value="1"/>
</dbReference>
<evidence type="ECO:0000256" key="2">
    <source>
        <dbReference type="PIRSR" id="PIRSR006386-1"/>
    </source>
</evidence>
<proteinExistence type="inferred from homology"/>
<dbReference type="RefSeq" id="WP_075976338.1">
    <property type="nucleotide sequence ID" value="NZ_MKQR01000018.1"/>
</dbReference>
<dbReference type="STRING" id="1193682.BJP25_24195"/>
<dbReference type="OrthoDB" id="5244108at2"/>
<evidence type="ECO:0000313" key="5">
    <source>
        <dbReference type="EMBL" id="OLR91932.1"/>
    </source>
</evidence>
<evidence type="ECO:0000313" key="6">
    <source>
        <dbReference type="Proteomes" id="UP000186040"/>
    </source>
</evidence>
<feature type="compositionally biased region" description="Gly residues" evidence="3">
    <location>
        <begin position="222"/>
        <end position="232"/>
    </location>
</feature>
<accession>A0A1Q9LIQ1</accession>
<evidence type="ECO:0000259" key="4">
    <source>
        <dbReference type="Pfam" id="PF01323"/>
    </source>
</evidence>
<dbReference type="InterPro" id="IPR001853">
    <property type="entry name" value="DSBA-like_thioredoxin_dom"/>
</dbReference>
<dbReference type="Proteomes" id="UP000186040">
    <property type="component" value="Unassembled WGS sequence"/>
</dbReference>
<name>A0A1Q9LIQ1_9PSEU</name>
<reference evidence="5 6" key="1">
    <citation type="submission" date="2016-10" db="EMBL/GenBank/DDBJ databases">
        <title>The Draft Genome Sequence of Actinokineospora bangkokensis 44EHWT reveals the biosynthetic pathway of antifungal compounds Thailandins with unusual extender unit butylmalonyl-CoA.</title>
        <authorList>
            <person name="Greule A."/>
            <person name="Intra B."/>
            <person name="Flemming S."/>
            <person name="Rommel M.G."/>
            <person name="Panbangred W."/>
            <person name="Bechthold A."/>
        </authorList>
    </citation>
    <scope>NUCLEOTIDE SEQUENCE [LARGE SCALE GENOMIC DNA]</scope>
    <source>
        <strain evidence="5 6">44EHW</strain>
    </source>
</reference>
<keyword evidence="6" id="KW-1185">Reference proteome</keyword>
<dbReference type="InterPro" id="IPR051924">
    <property type="entry name" value="GST_Kappa/NadH"/>
</dbReference>
<evidence type="ECO:0000256" key="1">
    <source>
        <dbReference type="PIRNR" id="PIRNR006386"/>
    </source>
</evidence>
<keyword evidence="1 5" id="KW-0413">Isomerase</keyword>
<sequence length="232" mass="25065">MVALSSEPRFYFSLRSPYSWLALHDLVTRFPDIALTARWRPFWEPDARSAAALRDRGGDFPYAPMSRAKHLYVLQDVKRLAAERGLVPAWPVDRDPVWEVPHLAYLVAERAGASREFVAAVTAARWERGLDICDPAVVGAAAAEVGVDPTAAAGAGEDPDLRAEGVERLLDVCSDGVFGVPYFRRGRARFWGVDRLPAFAAHVRARSPQPGPDPGQPLAGGLVDGGHAGGCG</sequence>
<organism evidence="5 6">
    <name type="scientific">Actinokineospora bangkokensis</name>
    <dbReference type="NCBI Taxonomy" id="1193682"/>
    <lineage>
        <taxon>Bacteria</taxon>
        <taxon>Bacillati</taxon>
        <taxon>Actinomycetota</taxon>
        <taxon>Actinomycetes</taxon>
        <taxon>Pseudonocardiales</taxon>
        <taxon>Pseudonocardiaceae</taxon>
        <taxon>Actinokineospora</taxon>
    </lineage>
</organism>
<dbReference type="Gene3D" id="3.40.30.10">
    <property type="entry name" value="Glutaredoxin"/>
    <property type="match status" value="1"/>
</dbReference>
<dbReference type="AlphaFoldDB" id="A0A1Q9LIQ1"/>
<feature type="domain" description="DSBA-like thioredoxin" evidence="4">
    <location>
        <begin position="10"/>
        <end position="203"/>
    </location>
</feature>
<feature type="active site" description="Nucleophile" evidence="2">
    <location>
        <position position="16"/>
    </location>
</feature>
<dbReference type="PANTHER" id="PTHR42943">
    <property type="entry name" value="GLUTATHIONE S-TRANSFERASE KAPPA"/>
    <property type="match status" value="1"/>
</dbReference>
<dbReference type="InterPro" id="IPR014440">
    <property type="entry name" value="HCCAis_GSTk"/>
</dbReference>
<comment type="caution">
    <text evidence="5">The sequence shown here is derived from an EMBL/GenBank/DDBJ whole genome shotgun (WGS) entry which is preliminary data.</text>
</comment>
<comment type="similarity">
    <text evidence="1">Belongs to the GST superfamily. NadH family.</text>
</comment>
<dbReference type="PANTHER" id="PTHR42943:SF2">
    <property type="entry name" value="GLUTATHIONE S-TRANSFERASE KAPPA 1"/>
    <property type="match status" value="1"/>
</dbReference>
<dbReference type="InterPro" id="IPR036249">
    <property type="entry name" value="Thioredoxin-like_sf"/>
</dbReference>
<evidence type="ECO:0000256" key="3">
    <source>
        <dbReference type="SAM" id="MobiDB-lite"/>
    </source>
</evidence>
<protein>
    <recommendedName>
        <fullName evidence="1">2-hydroxychromene-2-carboxylate isomerase</fullName>
        <ecNumber evidence="1">5.99.1.4</ecNumber>
    </recommendedName>
</protein>
<dbReference type="EMBL" id="MKQR01000018">
    <property type="protein sequence ID" value="OLR91932.1"/>
    <property type="molecule type" value="Genomic_DNA"/>
</dbReference>
<dbReference type="PIRSF" id="PIRSF006386">
    <property type="entry name" value="HCCAis_GSTk"/>
    <property type="match status" value="1"/>
</dbReference>
<gene>
    <name evidence="5" type="ORF">BJP25_24195</name>
</gene>